<name>A0ABU5U4A8_9CYAN</name>
<dbReference type="GO" id="GO:0016787">
    <property type="term" value="F:hydrolase activity"/>
    <property type="evidence" value="ECO:0007669"/>
    <property type="project" value="UniProtKB-KW"/>
</dbReference>
<proteinExistence type="predicted"/>
<reference evidence="1 2" key="1">
    <citation type="submission" date="2023-12" db="EMBL/GenBank/DDBJ databases">
        <title>Baltic Sea Cyanobacteria.</title>
        <authorList>
            <person name="Delbaje E."/>
            <person name="Fewer D.P."/>
            <person name="Shishido T.K."/>
        </authorList>
    </citation>
    <scope>NUCLEOTIDE SEQUENCE [LARGE SCALE GENOMIC DNA]</scope>
    <source>
        <strain evidence="1 2">CCNP 1315</strain>
    </source>
</reference>
<gene>
    <name evidence="1" type="ORF">VB854_24115</name>
</gene>
<evidence type="ECO:0000313" key="1">
    <source>
        <dbReference type="EMBL" id="MEA5522032.1"/>
    </source>
</evidence>
<keyword evidence="2" id="KW-1185">Reference proteome</keyword>
<accession>A0ABU5U4A8</accession>
<evidence type="ECO:0000313" key="2">
    <source>
        <dbReference type="Proteomes" id="UP001301728"/>
    </source>
</evidence>
<dbReference type="Proteomes" id="UP001301728">
    <property type="component" value="Unassembled WGS sequence"/>
</dbReference>
<dbReference type="EMBL" id="JAYGHT010000144">
    <property type="protein sequence ID" value="MEA5522032.1"/>
    <property type="molecule type" value="Genomic_DNA"/>
</dbReference>
<dbReference type="SUPFAM" id="SSF55811">
    <property type="entry name" value="Nudix"/>
    <property type="match status" value="1"/>
</dbReference>
<protein>
    <submittedName>
        <fullName evidence="1">NUDIX hydrolase</fullName>
    </submittedName>
</protein>
<organism evidence="1 2">
    <name type="scientific">Limnoraphis robusta CCNP1315</name>
    <dbReference type="NCBI Taxonomy" id="3110306"/>
    <lineage>
        <taxon>Bacteria</taxon>
        <taxon>Bacillati</taxon>
        <taxon>Cyanobacteriota</taxon>
        <taxon>Cyanophyceae</taxon>
        <taxon>Oscillatoriophycideae</taxon>
        <taxon>Oscillatoriales</taxon>
        <taxon>Sirenicapillariaceae</taxon>
        <taxon>Limnoraphis</taxon>
    </lineage>
</organism>
<dbReference type="Gene3D" id="3.90.79.10">
    <property type="entry name" value="Nucleoside Triphosphate Pyrophosphohydrolase"/>
    <property type="match status" value="1"/>
</dbReference>
<dbReference type="RefSeq" id="WP_323273398.1">
    <property type="nucleotide sequence ID" value="NZ_JAYGHT010000144.1"/>
</dbReference>
<comment type="caution">
    <text evidence="1">The sequence shown here is derived from an EMBL/GenBank/DDBJ whole genome shotgun (WGS) entry which is preliminary data.</text>
</comment>
<sequence length="193" mass="22157">MDESQSEWKRLDRFVEMRSAWLTVIGEHFQDDQGKYLEYWRVEKADSVVILTMKSDQFLLPVPIYRPGLDQVTLDFPGGRVPPDKTPEIMVPDILKRELGIVPEDIFKLTALNRTGWAINSSFSNQKLYGFAVQIHPDAAVISEKIGATYPITFSGINALLQDLTCLQCRAMVLEWQRLYSEQLTVTSDQFRL</sequence>
<dbReference type="InterPro" id="IPR015797">
    <property type="entry name" value="NUDIX_hydrolase-like_dom_sf"/>
</dbReference>
<keyword evidence="1" id="KW-0378">Hydrolase</keyword>